<evidence type="ECO:0000313" key="3">
    <source>
        <dbReference type="EMBL" id="EAS43276.1"/>
    </source>
</evidence>
<gene>
    <name evidence="3" type="ORF">P3TCK_27759</name>
</gene>
<sequence length="504" mass="56576">MNHQGITSNKITSPRHQRGAAGIYTALALIPLFGMIFWALEGTRYIQKKNRLADATEAATLAITTANQDDKTYENQLATGYIQAYIRNITSINNIKIERSEGIDNYPTPDGNEEREYFQYRVTAKTNHISWLSSDIIPSFAPTETVANRALARNYPIYLGDKDIDIVFVSDFSGSMKGNKIRALKDAIQAIANEILVPRDGEVEVTNRIAFVPYNMRVQEKRSNTRWCITQLDYRPNFNGGNYSSYEDIDWSTWSTWTRNQVRDCSNGYYSCTGKKRRDARTVYAILNASKSETGSGWYFPDPYSYINFPGSVAKTFTAKANNLQFQSTNQKLYSGGMCSGNFWTIPLTSEKTALSPIQNNMSPDGGTSVYQGLIRGAQILEQGRPTSPSTETSAAYNSRIKMILMLSDGQEMPYVSTFNQLVNQGLCNTIKAQFNDSDQPLYMGVLGIEFDAQGQQGFKNCVGQNNITNVDDVDDLIKEILEMIKKGSKTDGISKLYYRHLES</sequence>
<keyword evidence="1" id="KW-0472">Membrane</keyword>
<keyword evidence="1" id="KW-0812">Transmembrane</keyword>
<organism evidence="3 4">
    <name type="scientific">Photobacterium profundum 3TCK</name>
    <dbReference type="NCBI Taxonomy" id="314280"/>
    <lineage>
        <taxon>Bacteria</taxon>
        <taxon>Pseudomonadati</taxon>
        <taxon>Pseudomonadota</taxon>
        <taxon>Gammaproteobacteria</taxon>
        <taxon>Vibrionales</taxon>
        <taxon>Vibrionaceae</taxon>
        <taxon>Photobacterium</taxon>
    </lineage>
</organism>
<dbReference type="CDD" id="cd00198">
    <property type="entry name" value="vWFA"/>
    <property type="match status" value="1"/>
</dbReference>
<dbReference type="Gene3D" id="3.40.50.410">
    <property type="entry name" value="von Willebrand factor, type A domain"/>
    <property type="match status" value="1"/>
</dbReference>
<dbReference type="Proteomes" id="UP000003789">
    <property type="component" value="Unassembled WGS sequence"/>
</dbReference>
<dbReference type="PROSITE" id="PS50234">
    <property type="entry name" value="VWFA"/>
    <property type="match status" value="1"/>
</dbReference>
<evidence type="ECO:0000256" key="1">
    <source>
        <dbReference type="SAM" id="Phobius"/>
    </source>
</evidence>
<accession>Q1Z426</accession>
<dbReference type="InterPro" id="IPR036465">
    <property type="entry name" value="vWFA_dom_sf"/>
</dbReference>
<dbReference type="EMBL" id="AAPH01000012">
    <property type="protein sequence ID" value="EAS43276.1"/>
    <property type="molecule type" value="Genomic_DNA"/>
</dbReference>
<dbReference type="HOGENOM" id="CLU_052179_0_0_6"/>
<name>Q1Z426_9GAMM</name>
<dbReference type="SUPFAM" id="SSF53300">
    <property type="entry name" value="vWA-like"/>
    <property type="match status" value="1"/>
</dbReference>
<evidence type="ECO:0000259" key="2">
    <source>
        <dbReference type="PROSITE" id="PS50234"/>
    </source>
</evidence>
<proteinExistence type="predicted"/>
<keyword evidence="1" id="KW-1133">Transmembrane helix</keyword>
<comment type="caution">
    <text evidence="3">The sequence shown here is derived from an EMBL/GenBank/DDBJ whole genome shotgun (WGS) entry which is preliminary data.</text>
</comment>
<dbReference type="InterPro" id="IPR002035">
    <property type="entry name" value="VWF_A"/>
</dbReference>
<protein>
    <recommendedName>
        <fullName evidence="2">VWFA domain-containing protein</fullName>
    </recommendedName>
</protein>
<feature type="transmembrane region" description="Helical" evidence="1">
    <location>
        <begin position="21"/>
        <end position="40"/>
    </location>
</feature>
<evidence type="ECO:0000313" key="4">
    <source>
        <dbReference type="Proteomes" id="UP000003789"/>
    </source>
</evidence>
<feature type="domain" description="VWFA" evidence="2">
    <location>
        <begin position="165"/>
        <end position="215"/>
    </location>
</feature>
<reference evidence="3 4" key="1">
    <citation type="submission" date="2006-03" db="EMBL/GenBank/DDBJ databases">
        <authorList>
            <person name="Bartlett D.H."/>
            <person name="Valle G."/>
            <person name="Lauro F.M."/>
            <person name="Vezzi A."/>
            <person name="Simonato F."/>
            <person name="Eloe E."/>
            <person name="Vitulo N."/>
            <person name="Stratton T.K."/>
            <person name="D'angelo M."/>
            <person name="Ferriera S."/>
            <person name="Johnson J."/>
            <person name="Kravitz S."/>
            <person name="Beeson K."/>
            <person name="Sutton G."/>
            <person name="Rogers Y."/>
            <person name="Friedman R."/>
            <person name="Frazier M."/>
            <person name="Venter J.C."/>
        </authorList>
    </citation>
    <scope>NUCLEOTIDE SEQUENCE [LARGE SCALE GENOMIC DNA]</scope>
    <source>
        <strain evidence="3 4">3TCK</strain>
    </source>
</reference>
<dbReference type="AlphaFoldDB" id="Q1Z426"/>